<feature type="region of interest" description="Disordered" evidence="1">
    <location>
        <begin position="716"/>
        <end position="738"/>
    </location>
</feature>
<feature type="compositionally biased region" description="Basic and acidic residues" evidence="1">
    <location>
        <begin position="727"/>
        <end position="738"/>
    </location>
</feature>
<reference evidence="2" key="1">
    <citation type="journal article" date="2020" name="Stud. Mycol.">
        <title>101 Dothideomycetes genomes: a test case for predicting lifestyles and emergence of pathogens.</title>
        <authorList>
            <person name="Haridas S."/>
            <person name="Albert R."/>
            <person name="Binder M."/>
            <person name="Bloem J."/>
            <person name="Labutti K."/>
            <person name="Salamov A."/>
            <person name="Andreopoulos B."/>
            <person name="Baker S."/>
            <person name="Barry K."/>
            <person name="Bills G."/>
            <person name="Bluhm B."/>
            <person name="Cannon C."/>
            <person name="Castanera R."/>
            <person name="Culley D."/>
            <person name="Daum C."/>
            <person name="Ezra D."/>
            <person name="Gonzalez J."/>
            <person name="Henrissat B."/>
            <person name="Kuo A."/>
            <person name="Liang C."/>
            <person name="Lipzen A."/>
            <person name="Lutzoni F."/>
            <person name="Magnuson J."/>
            <person name="Mondo S."/>
            <person name="Nolan M."/>
            <person name="Ohm R."/>
            <person name="Pangilinan J."/>
            <person name="Park H.-J."/>
            <person name="Ramirez L."/>
            <person name="Alfaro M."/>
            <person name="Sun H."/>
            <person name="Tritt A."/>
            <person name="Yoshinaga Y."/>
            <person name="Zwiers L.-H."/>
            <person name="Turgeon B."/>
            <person name="Goodwin S."/>
            <person name="Spatafora J."/>
            <person name="Crous P."/>
            <person name="Grigoriev I."/>
        </authorList>
    </citation>
    <scope>NUCLEOTIDE SEQUENCE</scope>
    <source>
        <strain evidence="2">CBS 473.64</strain>
    </source>
</reference>
<feature type="compositionally biased region" description="Polar residues" evidence="1">
    <location>
        <begin position="1"/>
        <end position="19"/>
    </location>
</feature>
<evidence type="ECO:0000313" key="3">
    <source>
        <dbReference type="Proteomes" id="UP000799753"/>
    </source>
</evidence>
<feature type="region of interest" description="Disordered" evidence="1">
    <location>
        <begin position="1"/>
        <end position="33"/>
    </location>
</feature>
<gene>
    <name evidence="2" type="ORF">P280DRAFT_550936</name>
</gene>
<sequence>MQSPQRGTSRSQHFGSREQNGPPPTVHPDAAMSCEAGPNALDCLRANVPLLQNLPNLSKMKFMKSERNKNETLIRLRMGSFTGGDLHICARLDNKGRLKQPQPEYPALFFEQVFASPSRMVKKISEHDYYTLATQLGTELIEPFKKAGQVSHIYSLAMYYFMLGVDGKVSGLDTHFIDVNTVFVDQMNKFLSDNYSKRPTTVLREMNTISPRQRAEAQKRSRSQVSNSEQRESRKRPSASRDTHMTTATSSSVSTLTTPLSTVIEAIAVSSLDLPVSSNRTALPGLGPKTFPSPAIPPNNTRHEQQTTHYSTPDIQEHTLYGDTLVETTDGENMRGRSTRLSKAYKVFEGAVSDSTNSHDDSPGKETYIKDVVPEEGSVSLPFAAIAQTLADIEQMIEPATLSQLPYNLAKIEKQDDEDDAIPIKIFFCFAKNGKRDYDPVWIYLESSKHGGSPHLGFRRYIVGEDFAFFNFGAPNLFNGDMKVDVAFEHAHHKAHVSAVAKYYFLKELLRMKLADNRLGAPIPTNKTFIGNLAIACRHFADAKAVQSQPPPRRGIAAPTGRKAQDTHVRTSRNVPSRGRSPCPVLMANQDGTSRSPSSSVAAEEDEVMIVENDIIAKEQVQGSNSVDNNNGTVFTALPSEIAPPDASRSEQDYTTFNNLHLNELQLKVHIKNMTAQDSELNGKIKALEKEQHELRKKKEDMQAKYDQVKTEKKKLLDAMPEDEQMDFVHEAGKRAGP</sequence>
<name>A0A6A6RVV5_9PLEO</name>
<dbReference type="EMBL" id="MU006788">
    <property type="protein sequence ID" value="KAF2638861.1"/>
    <property type="molecule type" value="Genomic_DNA"/>
</dbReference>
<feature type="compositionally biased region" description="Polar residues" evidence="1">
    <location>
        <begin position="590"/>
        <end position="601"/>
    </location>
</feature>
<feature type="region of interest" description="Disordered" evidence="1">
    <location>
        <begin position="205"/>
        <end position="256"/>
    </location>
</feature>
<dbReference type="AlphaFoldDB" id="A0A6A6RVV5"/>
<keyword evidence="3" id="KW-1185">Reference proteome</keyword>
<evidence type="ECO:0000313" key="2">
    <source>
        <dbReference type="EMBL" id="KAF2638861.1"/>
    </source>
</evidence>
<proteinExistence type="predicted"/>
<protein>
    <submittedName>
        <fullName evidence="2">Uncharacterized protein</fullName>
    </submittedName>
</protein>
<feature type="compositionally biased region" description="Low complexity" evidence="1">
    <location>
        <begin position="246"/>
        <end position="256"/>
    </location>
</feature>
<organism evidence="2 3">
    <name type="scientific">Massarina eburnea CBS 473.64</name>
    <dbReference type="NCBI Taxonomy" id="1395130"/>
    <lineage>
        <taxon>Eukaryota</taxon>
        <taxon>Fungi</taxon>
        <taxon>Dikarya</taxon>
        <taxon>Ascomycota</taxon>
        <taxon>Pezizomycotina</taxon>
        <taxon>Dothideomycetes</taxon>
        <taxon>Pleosporomycetidae</taxon>
        <taxon>Pleosporales</taxon>
        <taxon>Massarineae</taxon>
        <taxon>Massarinaceae</taxon>
        <taxon>Massarina</taxon>
    </lineage>
</organism>
<feature type="region of interest" description="Disordered" evidence="1">
    <location>
        <begin position="283"/>
        <end position="306"/>
    </location>
</feature>
<accession>A0A6A6RVV5</accession>
<feature type="region of interest" description="Disordered" evidence="1">
    <location>
        <begin position="546"/>
        <end position="603"/>
    </location>
</feature>
<dbReference type="Proteomes" id="UP000799753">
    <property type="component" value="Unassembled WGS sequence"/>
</dbReference>
<evidence type="ECO:0000256" key="1">
    <source>
        <dbReference type="SAM" id="MobiDB-lite"/>
    </source>
</evidence>